<comment type="function">
    <text evidence="5">Guanylyltransferase that catalyzes the activation of phosphoenolpyruvate (PEP) as enolpyruvoyl-2-diphospho-5'-guanosine, via the condensation of PEP with GTP. It is involved in the biosynthesis of coenzyme F420, a hydride carrier cofactor.</text>
</comment>
<evidence type="ECO:0000313" key="7">
    <source>
        <dbReference type="EMBL" id="GAA3745241.1"/>
    </source>
</evidence>
<feature type="region of interest" description="Disordered" evidence="6">
    <location>
        <begin position="157"/>
        <end position="183"/>
    </location>
</feature>
<organism evidence="7 8">
    <name type="scientific">Salinactinospora qingdaonensis</name>
    <dbReference type="NCBI Taxonomy" id="702744"/>
    <lineage>
        <taxon>Bacteria</taxon>
        <taxon>Bacillati</taxon>
        <taxon>Actinomycetota</taxon>
        <taxon>Actinomycetes</taxon>
        <taxon>Streptosporangiales</taxon>
        <taxon>Nocardiopsidaceae</taxon>
        <taxon>Salinactinospora</taxon>
    </lineage>
</organism>
<dbReference type="EMBL" id="BAABDD010000010">
    <property type="protein sequence ID" value="GAA3745241.1"/>
    <property type="molecule type" value="Genomic_DNA"/>
</dbReference>
<dbReference type="SUPFAM" id="SSF53448">
    <property type="entry name" value="Nucleotide-diphospho-sugar transferases"/>
    <property type="match status" value="1"/>
</dbReference>
<evidence type="ECO:0000256" key="3">
    <source>
        <dbReference type="ARBA" id="ARBA00022741"/>
    </source>
</evidence>
<dbReference type="HAMAP" id="MF_02114">
    <property type="entry name" value="CofC"/>
    <property type="match status" value="1"/>
</dbReference>
<evidence type="ECO:0000256" key="4">
    <source>
        <dbReference type="ARBA" id="ARBA00023134"/>
    </source>
</evidence>
<comment type="similarity">
    <text evidence="5">Belongs to the CofC family.</text>
</comment>
<comment type="caution">
    <text evidence="7">The sequence shown here is derived from an EMBL/GenBank/DDBJ whole genome shotgun (WGS) entry which is preliminary data.</text>
</comment>
<reference evidence="8" key="1">
    <citation type="journal article" date="2019" name="Int. J. Syst. Evol. Microbiol.">
        <title>The Global Catalogue of Microorganisms (GCM) 10K type strain sequencing project: providing services to taxonomists for standard genome sequencing and annotation.</title>
        <authorList>
            <consortium name="The Broad Institute Genomics Platform"/>
            <consortium name="The Broad Institute Genome Sequencing Center for Infectious Disease"/>
            <person name="Wu L."/>
            <person name="Ma J."/>
        </authorList>
    </citation>
    <scope>NUCLEOTIDE SEQUENCE [LARGE SCALE GENOMIC DNA]</scope>
    <source>
        <strain evidence="8">JCM 17137</strain>
    </source>
</reference>
<dbReference type="NCBIfam" id="TIGR03552">
    <property type="entry name" value="F420_cofC"/>
    <property type="match status" value="1"/>
</dbReference>
<dbReference type="PANTHER" id="PTHR40392">
    <property type="entry name" value="2-PHOSPHO-L-LACTATE GUANYLYLTRANSFERASE"/>
    <property type="match status" value="1"/>
</dbReference>
<keyword evidence="2 5" id="KW-0548">Nucleotidyltransferase</keyword>
<keyword evidence="8" id="KW-1185">Reference proteome</keyword>
<evidence type="ECO:0000256" key="6">
    <source>
        <dbReference type="SAM" id="MobiDB-lite"/>
    </source>
</evidence>
<dbReference type="Pfam" id="PF01983">
    <property type="entry name" value="CofC"/>
    <property type="match status" value="1"/>
</dbReference>
<dbReference type="Gene3D" id="3.90.550.10">
    <property type="entry name" value="Spore Coat Polysaccharide Biosynthesis Protein SpsA, Chain A"/>
    <property type="match status" value="1"/>
</dbReference>
<evidence type="ECO:0000256" key="1">
    <source>
        <dbReference type="ARBA" id="ARBA00022679"/>
    </source>
</evidence>
<dbReference type="EC" id="2.7.7.105" evidence="5"/>
<dbReference type="InterPro" id="IPR029044">
    <property type="entry name" value="Nucleotide-diphossugar_trans"/>
</dbReference>
<name>A0ABP7FPT8_9ACTN</name>
<keyword evidence="3 5" id="KW-0547">Nucleotide-binding</keyword>
<gene>
    <name evidence="7" type="primary">cofC</name>
    <name evidence="5" type="synonym">fbiD</name>
    <name evidence="7" type="ORF">GCM10022402_26090</name>
</gene>
<comment type="caution">
    <text evidence="5">Lacks conserved residue(s) required for the propagation of feature annotation.</text>
</comment>
<proteinExistence type="inferred from homology"/>
<evidence type="ECO:0000313" key="8">
    <source>
        <dbReference type="Proteomes" id="UP001500908"/>
    </source>
</evidence>
<dbReference type="Proteomes" id="UP001500908">
    <property type="component" value="Unassembled WGS sequence"/>
</dbReference>
<protein>
    <recommendedName>
        <fullName evidence="5">Phosphoenolpyruvate guanylyltransferase</fullName>
        <shortName evidence="5">PEP guanylyltransferase</shortName>
        <ecNumber evidence="5">2.7.7.105</ecNumber>
    </recommendedName>
</protein>
<feature type="binding site" evidence="5">
    <location>
        <position position="174"/>
    </location>
    <ligand>
        <name>phosphoenolpyruvate</name>
        <dbReference type="ChEBI" id="CHEBI:58702"/>
    </ligand>
</feature>
<sequence>MLRVDSGVTVTVVQQEPRWSLVVPVKRLAAAKSRLAAFTGPHRGELALAVATDTVTAAAACPVVTEIVIVAESHADLDALRDIGRVHVVTDEPAAGLNPALRHGAAVAGARTPGTWVCALSADLPALRPAELHRVLAAAERHDHAFLADTAGTGTTAYTARPGTGFTPAFEGPSRRRHRESGASELTLADVASVRRDVDTPADLREAIALGVGPHTAKIVARLGL</sequence>
<evidence type="ECO:0000256" key="5">
    <source>
        <dbReference type="HAMAP-Rule" id="MF_02114"/>
    </source>
</evidence>
<dbReference type="GO" id="GO:0016779">
    <property type="term" value="F:nucleotidyltransferase activity"/>
    <property type="evidence" value="ECO:0007669"/>
    <property type="project" value="UniProtKB-KW"/>
</dbReference>
<comment type="pathway">
    <text evidence="5">Cofactor biosynthesis; coenzyme F420 biosynthesis.</text>
</comment>
<accession>A0ABP7FPT8</accession>
<evidence type="ECO:0000256" key="2">
    <source>
        <dbReference type="ARBA" id="ARBA00022695"/>
    </source>
</evidence>
<feature type="binding site" evidence="5">
    <location>
        <position position="155"/>
    </location>
    <ligand>
        <name>phosphoenolpyruvate</name>
        <dbReference type="ChEBI" id="CHEBI:58702"/>
    </ligand>
</feature>
<comment type="catalytic activity">
    <reaction evidence="5">
        <text>phosphoenolpyruvate + GTP + H(+) = enolpyruvoyl-2-diphospho-5'-guanosine + diphosphate</text>
        <dbReference type="Rhea" id="RHEA:30519"/>
        <dbReference type="ChEBI" id="CHEBI:15378"/>
        <dbReference type="ChEBI" id="CHEBI:33019"/>
        <dbReference type="ChEBI" id="CHEBI:37565"/>
        <dbReference type="ChEBI" id="CHEBI:58702"/>
        <dbReference type="ChEBI" id="CHEBI:143701"/>
        <dbReference type="EC" id="2.7.7.105"/>
    </reaction>
</comment>
<dbReference type="InterPro" id="IPR002835">
    <property type="entry name" value="CofC"/>
</dbReference>
<keyword evidence="1 5" id="KW-0808">Transferase</keyword>
<dbReference type="PANTHER" id="PTHR40392:SF1">
    <property type="entry name" value="2-PHOSPHO-L-LACTATE GUANYLYLTRANSFERASE"/>
    <property type="match status" value="1"/>
</dbReference>
<keyword evidence="4 5" id="KW-0342">GTP-binding</keyword>